<keyword evidence="1" id="KW-0812">Transmembrane</keyword>
<evidence type="ECO:0000256" key="2">
    <source>
        <dbReference type="SAM" id="SignalP"/>
    </source>
</evidence>
<keyword evidence="1" id="KW-0472">Membrane</keyword>
<dbReference type="AlphaFoldDB" id="A0A0D2GNU4"/>
<feature type="chain" id="PRO_5002242754" description="Peptidase M48 domain-containing protein" evidence="2">
    <location>
        <begin position="31"/>
        <end position="263"/>
    </location>
</feature>
<accession>A0A0D2GNU4</accession>
<reference evidence="3 4" key="1">
    <citation type="journal article" date="2013" name="Proc. Natl. Acad. Sci. U.S.A.">
        <title>Candidate phylum TM6 genome recovered from a hospital sink biofilm provides genomic insights into this uncultivated phylum.</title>
        <authorList>
            <person name="McLean J.S."/>
            <person name="Lombardo M.J."/>
            <person name="Badger J.H."/>
            <person name="Edlund A."/>
            <person name="Novotny M."/>
            <person name="Yee-Greenbaum J."/>
            <person name="Vyahhi N."/>
            <person name="Hall A.P."/>
            <person name="Yang Y."/>
            <person name="Dupont C.L."/>
            <person name="Ziegler M.G."/>
            <person name="Chitsaz H."/>
            <person name="Allen A.E."/>
            <person name="Yooseph S."/>
            <person name="Tesler G."/>
            <person name="Pevzner P.A."/>
            <person name="Friedman R.M."/>
            <person name="Nealson K.H."/>
            <person name="Venter J.C."/>
            <person name="Lasken R.S."/>
        </authorList>
    </citation>
    <scope>NUCLEOTIDE SEQUENCE [LARGE SCALE GENOMIC DNA]</scope>
    <source>
        <strain evidence="3 4">TM6SC1</strain>
    </source>
</reference>
<comment type="caution">
    <text evidence="3">The sequence shown here is derived from an EMBL/GenBank/DDBJ whole genome shotgun (WGS) entry which is preliminary data.</text>
</comment>
<sequence length="263" mass="30261">MKQIMKQLVIVNAFIALLCCITLLSNCALGVDEQHDKNFRKFFCNETYKRKQITELPAHLVDVCKKSGIDPANIYVFDEDIDVHCADAAAWSFGNNIMLNKNFRNFDEATQAWYFAHELSHVKHKDIEPFLKQNMAIVDFQIVSSITALLCLTLQYLYKNSMHLSRIMAIGGLWGLANTAFMYTHYAKSQAIELRANDEATKIVGAEVAINLLHEYRWLRDHGQNPSIKNRLNVYKDWLGFCTHGSYELQIERLKSIEYGNQS</sequence>
<keyword evidence="2" id="KW-0732">Signal</keyword>
<organism evidence="3 4">
    <name type="scientific">candidate division TM6 bacterium JCVI TM6SC1</name>
    <dbReference type="NCBI Taxonomy" id="1306947"/>
    <lineage>
        <taxon>Bacteria</taxon>
        <taxon>Candidatus Babelota</taxon>
        <taxon>Vermiphilus</taxon>
    </lineage>
</organism>
<keyword evidence="4" id="KW-1185">Reference proteome</keyword>
<name>A0A0D2GNU4_9BACT</name>
<feature type="transmembrane region" description="Helical" evidence="1">
    <location>
        <begin position="140"/>
        <end position="158"/>
    </location>
</feature>
<dbReference type="Proteomes" id="UP000032214">
    <property type="component" value="Unassembled WGS sequence"/>
</dbReference>
<evidence type="ECO:0000313" key="4">
    <source>
        <dbReference type="Proteomes" id="UP000032214"/>
    </source>
</evidence>
<dbReference type="EMBL" id="ARQD01000003">
    <property type="protein sequence ID" value="KIX85069.1"/>
    <property type="molecule type" value="Genomic_DNA"/>
</dbReference>
<evidence type="ECO:0008006" key="5">
    <source>
        <dbReference type="Google" id="ProtNLM"/>
    </source>
</evidence>
<feature type="signal peptide" evidence="2">
    <location>
        <begin position="1"/>
        <end position="30"/>
    </location>
</feature>
<gene>
    <name evidence="3" type="ORF">J120_03970</name>
</gene>
<proteinExistence type="predicted"/>
<evidence type="ECO:0000256" key="1">
    <source>
        <dbReference type="SAM" id="Phobius"/>
    </source>
</evidence>
<keyword evidence="1" id="KW-1133">Transmembrane helix</keyword>
<evidence type="ECO:0000313" key="3">
    <source>
        <dbReference type="EMBL" id="KIX85069.1"/>
    </source>
</evidence>
<protein>
    <recommendedName>
        <fullName evidence="5">Peptidase M48 domain-containing protein</fullName>
    </recommendedName>
</protein>